<name>A0A3S4D234_9PEZI</name>
<dbReference type="EMBL" id="OUUZ01000004">
    <property type="protein sequence ID" value="SPQ20346.1"/>
    <property type="molecule type" value="Genomic_DNA"/>
</dbReference>
<evidence type="ECO:0000256" key="2">
    <source>
        <dbReference type="ARBA" id="ARBA00022679"/>
    </source>
</evidence>
<protein>
    <submittedName>
        <fullName evidence="9">A99ff611-9fbb-4fe4-80df-42763c27544f</fullName>
    </submittedName>
</protein>
<proteinExistence type="predicted"/>
<dbReference type="GO" id="GO:0043161">
    <property type="term" value="P:proteasome-mediated ubiquitin-dependent protein catabolic process"/>
    <property type="evidence" value="ECO:0007669"/>
    <property type="project" value="TreeGrafter"/>
</dbReference>
<evidence type="ECO:0000259" key="8">
    <source>
        <dbReference type="PROSITE" id="PS51873"/>
    </source>
</evidence>
<evidence type="ECO:0000256" key="5">
    <source>
        <dbReference type="ARBA" id="ARBA00022771"/>
    </source>
</evidence>
<dbReference type="GO" id="GO:0004842">
    <property type="term" value="F:ubiquitin-protein transferase activity"/>
    <property type="evidence" value="ECO:0007669"/>
    <property type="project" value="TreeGrafter"/>
</dbReference>
<evidence type="ECO:0000313" key="10">
    <source>
        <dbReference type="Proteomes" id="UP000289323"/>
    </source>
</evidence>
<dbReference type="InterPro" id="IPR002867">
    <property type="entry name" value="IBR_dom"/>
</dbReference>
<keyword evidence="2" id="KW-0808">Transferase</keyword>
<keyword evidence="7" id="KW-0862">Zinc</keyword>
<keyword evidence="4" id="KW-0677">Repeat</keyword>
<dbReference type="PROSITE" id="PS51873">
    <property type="entry name" value="TRIAD"/>
    <property type="match status" value="1"/>
</dbReference>
<dbReference type="SUPFAM" id="SSF57850">
    <property type="entry name" value="RING/U-box"/>
    <property type="match status" value="1"/>
</dbReference>
<keyword evidence="5" id="KW-0863">Zinc-finger</keyword>
<evidence type="ECO:0000256" key="4">
    <source>
        <dbReference type="ARBA" id="ARBA00022737"/>
    </source>
</evidence>
<comment type="pathway">
    <text evidence="1">Protein modification; protein ubiquitination.</text>
</comment>
<accession>A0A3S4D234</accession>
<dbReference type="GO" id="GO:0008270">
    <property type="term" value="F:zinc ion binding"/>
    <property type="evidence" value="ECO:0007669"/>
    <property type="project" value="UniProtKB-KW"/>
</dbReference>
<evidence type="ECO:0000256" key="7">
    <source>
        <dbReference type="ARBA" id="ARBA00022833"/>
    </source>
</evidence>
<dbReference type="PANTHER" id="PTHR22770:SF13">
    <property type="entry name" value="RING-TYPE DOMAIN-CONTAINING PROTEIN"/>
    <property type="match status" value="1"/>
</dbReference>
<dbReference type="Pfam" id="PF01485">
    <property type="entry name" value="IBR"/>
    <property type="match status" value="1"/>
</dbReference>
<evidence type="ECO:0000256" key="1">
    <source>
        <dbReference type="ARBA" id="ARBA00004906"/>
    </source>
</evidence>
<sequence length="694" mass="76928">MANQIRLAIRRRVGRLADKLRPTIRKLARFDSDRKAGTKRNEGYREYWIRELDGAVVTFDDGAAITKVSLPADFSAVRINDLPADSSPATVASLLCKLNFIVSAENVQVRQVANRDCCSADVTVEDPMFASRLADRLRRTAHAPRLEAIPVSVPMPRAADAHPVDYRTVLCSWPEPACGARLNNDAEQDALWAYEISGFNRVLDCSTPGANVPAVERDARDFDPWTGTTGIEDLRLYEMANEISGSEPLDIARSTKEMLRRLGPLEWWGLTSTNPLRSRVKAYARFEQEADAKQAAVLLNGALLPWTGEMEVRLVVSVEYRVLTRIFDVVRARIASKTPAWEENQVRCFACPLDRRYHVLMLVGEDNQRVAQVKKTLESIIRGEVIMKDGKALWSPKFGGRPYELRWLRYIERDLGVVIRRDTQRPQFRLFGPEECHNQVAEAMHTLVASTSTRVGVCGPAARNRDRACARQDEPDNQLDGLTACSVCWGEAEDPIRTSCQHDYCLACFAALCQAEPPASTGFRICCVGERGRCNLPIPLSDIQAFLPPAAFEAILASSFAAHLRRHPADFRFCPSPGCTQVYRPTTAPPRPAPAITFTCPRCRTATCTACHYHYRSRHHAGTVSSPLLAAARPVRHPTPAFSLFFGATTPCGSHAKADVDAANASLKKRLGIKDCPRCDTALEKVAGCDVVSI</sequence>
<organism evidence="9 10">
    <name type="scientific">Thermothielavioides terrestris</name>
    <dbReference type="NCBI Taxonomy" id="2587410"/>
    <lineage>
        <taxon>Eukaryota</taxon>
        <taxon>Fungi</taxon>
        <taxon>Dikarya</taxon>
        <taxon>Ascomycota</taxon>
        <taxon>Pezizomycotina</taxon>
        <taxon>Sordariomycetes</taxon>
        <taxon>Sordariomycetidae</taxon>
        <taxon>Sordariales</taxon>
        <taxon>Chaetomiaceae</taxon>
        <taxon>Thermothielavioides</taxon>
    </lineage>
</organism>
<evidence type="ECO:0000256" key="3">
    <source>
        <dbReference type="ARBA" id="ARBA00022723"/>
    </source>
</evidence>
<gene>
    <name evidence="9" type="ORF">TT172_LOCUS2765</name>
</gene>
<keyword evidence="3" id="KW-0479">Metal-binding</keyword>
<keyword evidence="6" id="KW-0833">Ubl conjugation pathway</keyword>
<dbReference type="InterPro" id="IPR051628">
    <property type="entry name" value="LUBAC_E3_Ligases"/>
</dbReference>
<dbReference type="Proteomes" id="UP000289323">
    <property type="component" value="Unassembled WGS sequence"/>
</dbReference>
<dbReference type="AlphaFoldDB" id="A0A3S4D234"/>
<dbReference type="PANTHER" id="PTHR22770">
    <property type="entry name" value="UBIQUITIN CONJUGATING ENZYME 7 INTERACTING PROTEIN-RELATED"/>
    <property type="match status" value="1"/>
</dbReference>
<evidence type="ECO:0000313" key="9">
    <source>
        <dbReference type="EMBL" id="SPQ20346.1"/>
    </source>
</evidence>
<dbReference type="GO" id="GO:0097039">
    <property type="term" value="P:protein linear polyubiquitination"/>
    <property type="evidence" value="ECO:0007669"/>
    <property type="project" value="TreeGrafter"/>
</dbReference>
<dbReference type="CDD" id="cd20335">
    <property type="entry name" value="BRcat_RBR"/>
    <property type="match status" value="1"/>
</dbReference>
<dbReference type="InterPro" id="IPR044066">
    <property type="entry name" value="TRIAD_supradom"/>
</dbReference>
<reference evidence="9 10" key="1">
    <citation type="submission" date="2018-04" db="EMBL/GenBank/DDBJ databases">
        <authorList>
            <person name="Huttner S."/>
            <person name="Dainat J."/>
        </authorList>
    </citation>
    <scope>NUCLEOTIDE SEQUENCE [LARGE SCALE GENOMIC DNA]</scope>
</reference>
<evidence type="ECO:0000256" key="6">
    <source>
        <dbReference type="ARBA" id="ARBA00022786"/>
    </source>
</evidence>
<dbReference type="GO" id="GO:0000151">
    <property type="term" value="C:ubiquitin ligase complex"/>
    <property type="evidence" value="ECO:0007669"/>
    <property type="project" value="TreeGrafter"/>
</dbReference>
<feature type="domain" description="RING-type" evidence="8">
    <location>
        <begin position="481"/>
        <end position="694"/>
    </location>
</feature>
<dbReference type="GO" id="GO:0043130">
    <property type="term" value="F:ubiquitin binding"/>
    <property type="evidence" value="ECO:0007669"/>
    <property type="project" value="TreeGrafter"/>
</dbReference>